<keyword evidence="6" id="KW-0067">ATP-binding</keyword>
<evidence type="ECO:0000313" key="10">
    <source>
        <dbReference type="Proteomes" id="UP000540989"/>
    </source>
</evidence>
<reference evidence="9 10" key="1">
    <citation type="submission" date="2020-08" db="EMBL/GenBank/DDBJ databases">
        <title>Genomic Encyclopedia of Type Strains, Phase IV (KMG-V): Genome sequencing to study the core and pangenomes of soil and plant-associated prokaryotes.</title>
        <authorList>
            <person name="Whitman W."/>
        </authorList>
    </citation>
    <scope>NUCLEOTIDE SEQUENCE [LARGE SCALE GENOMIC DNA]</scope>
    <source>
        <strain evidence="9 10">M8UP14</strain>
    </source>
</reference>
<protein>
    <recommendedName>
        <fullName evidence="1">non-specific serine/threonine protein kinase</fullName>
        <ecNumber evidence="1">2.7.11.1</ecNumber>
    </recommendedName>
</protein>
<evidence type="ECO:0000256" key="7">
    <source>
        <dbReference type="SAM" id="MobiDB-lite"/>
    </source>
</evidence>
<keyword evidence="2" id="KW-0723">Serine/threonine-protein kinase</keyword>
<dbReference type="EC" id="2.7.11.1" evidence="1"/>
<dbReference type="PROSITE" id="PS00108">
    <property type="entry name" value="PROTEIN_KINASE_ST"/>
    <property type="match status" value="1"/>
</dbReference>
<accession>A0A7W7ZBV8</accession>
<evidence type="ECO:0000256" key="5">
    <source>
        <dbReference type="ARBA" id="ARBA00022777"/>
    </source>
</evidence>
<feature type="domain" description="Protein kinase" evidence="8">
    <location>
        <begin position="12"/>
        <end position="271"/>
    </location>
</feature>
<evidence type="ECO:0000256" key="4">
    <source>
        <dbReference type="ARBA" id="ARBA00022741"/>
    </source>
</evidence>
<keyword evidence="3 9" id="KW-0808">Transferase</keyword>
<dbReference type="FunFam" id="1.10.510.10:FF:000021">
    <property type="entry name" value="Serine/threonine protein kinase"/>
    <property type="match status" value="1"/>
</dbReference>
<keyword evidence="10" id="KW-1185">Reference proteome</keyword>
<dbReference type="PANTHER" id="PTHR43289:SF6">
    <property type="entry name" value="SERINE_THREONINE-PROTEIN KINASE NEKL-3"/>
    <property type="match status" value="1"/>
</dbReference>
<keyword evidence="5 9" id="KW-0418">Kinase</keyword>
<dbReference type="GO" id="GO:0005524">
    <property type="term" value="F:ATP binding"/>
    <property type="evidence" value="ECO:0007669"/>
    <property type="project" value="UniProtKB-KW"/>
</dbReference>
<dbReference type="AlphaFoldDB" id="A0A7W7ZBV8"/>
<evidence type="ECO:0000256" key="3">
    <source>
        <dbReference type="ARBA" id="ARBA00022679"/>
    </source>
</evidence>
<dbReference type="Pfam" id="PF00069">
    <property type="entry name" value="Pkinase"/>
    <property type="match status" value="1"/>
</dbReference>
<comment type="caution">
    <text evidence="9">The sequence shown here is derived from an EMBL/GenBank/DDBJ whole genome shotgun (WGS) entry which is preliminary data.</text>
</comment>
<dbReference type="RefSeq" id="WP_184215461.1">
    <property type="nucleotide sequence ID" value="NZ_JACHIP010000002.1"/>
</dbReference>
<evidence type="ECO:0000313" key="9">
    <source>
        <dbReference type="EMBL" id="MBB5057021.1"/>
    </source>
</evidence>
<keyword evidence="4" id="KW-0547">Nucleotide-binding</keyword>
<dbReference type="PROSITE" id="PS50011">
    <property type="entry name" value="PROTEIN_KINASE_DOM"/>
    <property type="match status" value="1"/>
</dbReference>
<dbReference type="InterPro" id="IPR008271">
    <property type="entry name" value="Ser/Thr_kinase_AS"/>
</dbReference>
<dbReference type="GO" id="GO:0004674">
    <property type="term" value="F:protein serine/threonine kinase activity"/>
    <property type="evidence" value="ECO:0007669"/>
    <property type="project" value="UniProtKB-KW"/>
</dbReference>
<evidence type="ECO:0000259" key="8">
    <source>
        <dbReference type="PROSITE" id="PS50011"/>
    </source>
</evidence>
<organism evidence="9 10">
    <name type="scientific">Granulicella aggregans</name>
    <dbReference type="NCBI Taxonomy" id="474949"/>
    <lineage>
        <taxon>Bacteria</taxon>
        <taxon>Pseudomonadati</taxon>
        <taxon>Acidobacteriota</taxon>
        <taxon>Terriglobia</taxon>
        <taxon>Terriglobales</taxon>
        <taxon>Acidobacteriaceae</taxon>
        <taxon>Granulicella</taxon>
    </lineage>
</organism>
<name>A0A7W7ZBV8_9BACT</name>
<dbReference type="SMART" id="SM00220">
    <property type="entry name" value="S_TKc"/>
    <property type="match status" value="1"/>
</dbReference>
<dbReference type="Proteomes" id="UP000540989">
    <property type="component" value="Unassembled WGS sequence"/>
</dbReference>
<gene>
    <name evidence="9" type="ORF">HDF16_001706</name>
</gene>
<dbReference type="EMBL" id="JACHIP010000002">
    <property type="protein sequence ID" value="MBB5057021.1"/>
    <property type="molecule type" value="Genomic_DNA"/>
</dbReference>
<dbReference type="InterPro" id="IPR011009">
    <property type="entry name" value="Kinase-like_dom_sf"/>
</dbReference>
<dbReference type="CDD" id="cd14014">
    <property type="entry name" value="STKc_PknB_like"/>
    <property type="match status" value="1"/>
</dbReference>
<evidence type="ECO:0000256" key="1">
    <source>
        <dbReference type="ARBA" id="ARBA00012513"/>
    </source>
</evidence>
<evidence type="ECO:0000256" key="6">
    <source>
        <dbReference type="ARBA" id="ARBA00022840"/>
    </source>
</evidence>
<sequence>MAFEPGGIIGEYTIEAALGHGGLGTVYRVQHRISQRQEAMKVLLPERTGTAESAERFRREIQMLASLNHPNIARLHTAFYFEEQLIMMMELVEGEDLRALSRRTSIAIPLLLDYSSQALRALEYAHARGVVHRDIKPANMMVSPAGQMKVLDFGLAQNGTSTELTLAGSVVGSPIYMSPEQVRGEKATSQSDLYSFGVTLYELIAGDSPIQGKNAYELMMGHLNHVPKPLRVVRPEIPAHVSDAVARALEKEPVRRFASAAEFLDALNARVHAADDLTATLPPVNSSHRPGSDDQNKTPTGAVPQPLEPLVKHLASFIGPIAKITVLRLARKTSDIDQLYQAAAKEIDDPAERQKFLRTRPR</sequence>
<dbReference type="PANTHER" id="PTHR43289">
    <property type="entry name" value="MITOGEN-ACTIVATED PROTEIN KINASE KINASE KINASE 20-RELATED"/>
    <property type="match status" value="1"/>
</dbReference>
<dbReference type="SUPFAM" id="SSF56112">
    <property type="entry name" value="Protein kinase-like (PK-like)"/>
    <property type="match status" value="1"/>
</dbReference>
<dbReference type="Gene3D" id="1.10.510.10">
    <property type="entry name" value="Transferase(Phosphotransferase) domain 1"/>
    <property type="match status" value="1"/>
</dbReference>
<feature type="region of interest" description="Disordered" evidence="7">
    <location>
        <begin position="280"/>
        <end position="305"/>
    </location>
</feature>
<dbReference type="Pfam" id="PF26309">
    <property type="entry name" value="DUF8082"/>
    <property type="match status" value="1"/>
</dbReference>
<dbReference type="InterPro" id="IPR058395">
    <property type="entry name" value="DUF8082"/>
</dbReference>
<proteinExistence type="predicted"/>
<dbReference type="Gene3D" id="3.30.200.20">
    <property type="entry name" value="Phosphorylase Kinase, domain 1"/>
    <property type="match status" value="1"/>
</dbReference>
<dbReference type="InterPro" id="IPR000719">
    <property type="entry name" value="Prot_kinase_dom"/>
</dbReference>
<evidence type="ECO:0000256" key="2">
    <source>
        <dbReference type="ARBA" id="ARBA00022527"/>
    </source>
</evidence>